<feature type="domain" description="NADP-dependent oxidoreductase" evidence="1">
    <location>
        <begin position="13"/>
        <end position="310"/>
    </location>
</feature>
<keyword evidence="3" id="KW-1185">Reference proteome</keyword>
<dbReference type="InterPro" id="IPR023210">
    <property type="entry name" value="NADP_OxRdtase_dom"/>
</dbReference>
<comment type="caution">
    <text evidence="2">The sequence shown here is derived from an EMBL/GenBank/DDBJ whole genome shotgun (WGS) entry which is preliminary data.</text>
</comment>
<gene>
    <name evidence="2" type="ORF">BMON_0325</name>
</gene>
<keyword evidence="2" id="KW-0560">Oxidoreductase</keyword>
<dbReference type="GO" id="GO:0047681">
    <property type="term" value="F:aryl-alcohol dehydrogenase (NADP+) activity"/>
    <property type="evidence" value="ECO:0007669"/>
    <property type="project" value="UniProtKB-EC"/>
</dbReference>
<dbReference type="RefSeq" id="WP_033512367.1">
    <property type="nucleotide sequence ID" value="NZ_JDUO01000004.1"/>
</dbReference>
<sequence length="316" mass="34484">MATLGQGGPEIYPLVLGTNTFGWTSSENDTRTVLDDFVTAGGNLIDTADVYSAWAPGHSGGESEIILGRWLATSGKRSKVLIATKVSQHPQYPGLAARNIEAAANESLLRLGTDVIDLYYAHFDDAKTPLEETAAAFDKLVKEGKIRAIGISNYSAERVEEWFRIARANNLTLPVALEPHYNLVTRKHYERNLLPVARREHLAVFPYFALAAGFLTGKYRSEDDLQGKQRAGMVKGYFSKEGLDVVAALDDVANAHHVAIATVALAWLRHQPQIAGPIASARIPEQLPALLDSTKLELGDDELARLDKVSATVPER</sequence>
<organism evidence="2 3">
    <name type="scientific">Bifidobacterium mongoliense DSM 21395</name>
    <dbReference type="NCBI Taxonomy" id="1437603"/>
    <lineage>
        <taxon>Bacteria</taxon>
        <taxon>Bacillati</taxon>
        <taxon>Actinomycetota</taxon>
        <taxon>Actinomycetes</taxon>
        <taxon>Bifidobacteriales</taxon>
        <taxon>Bifidobacteriaceae</taxon>
        <taxon>Bifidobacterium</taxon>
    </lineage>
</organism>
<evidence type="ECO:0000313" key="3">
    <source>
        <dbReference type="Proteomes" id="UP000029082"/>
    </source>
</evidence>
<dbReference type="CDD" id="cd19081">
    <property type="entry name" value="AKR_AKR9C1"/>
    <property type="match status" value="1"/>
</dbReference>
<dbReference type="InterPro" id="IPR050523">
    <property type="entry name" value="AKR_Detox_Biosynth"/>
</dbReference>
<dbReference type="Pfam" id="PF00248">
    <property type="entry name" value="Aldo_ket_red"/>
    <property type="match status" value="1"/>
</dbReference>
<dbReference type="InterPro" id="IPR018170">
    <property type="entry name" value="Aldo/ket_reductase_CS"/>
</dbReference>
<reference evidence="2 3" key="1">
    <citation type="submission" date="2014-03" db="EMBL/GenBank/DDBJ databases">
        <title>Genomics of Bifidobacteria.</title>
        <authorList>
            <person name="Ventura M."/>
            <person name="Milani C."/>
            <person name="Lugli G.A."/>
        </authorList>
    </citation>
    <scope>NUCLEOTIDE SEQUENCE [LARGE SCALE GENOMIC DNA]</scope>
    <source>
        <strain evidence="2 3">DSM 21395</strain>
    </source>
</reference>
<dbReference type="GeneID" id="93094460"/>
<dbReference type="InterPro" id="IPR020471">
    <property type="entry name" value="AKR"/>
</dbReference>
<dbReference type="InterPro" id="IPR036812">
    <property type="entry name" value="NAD(P)_OxRdtase_dom_sf"/>
</dbReference>
<dbReference type="GO" id="GO:0005829">
    <property type="term" value="C:cytosol"/>
    <property type="evidence" value="ECO:0007669"/>
    <property type="project" value="TreeGrafter"/>
</dbReference>
<dbReference type="PANTHER" id="PTHR43364:SF6">
    <property type="entry name" value="OXIDOREDUCTASE-RELATED"/>
    <property type="match status" value="1"/>
</dbReference>
<protein>
    <submittedName>
        <fullName evidence="2">Aldo/keto reductase</fullName>
        <ecNumber evidence="2">1.1.1.91</ecNumber>
    </submittedName>
</protein>
<dbReference type="Proteomes" id="UP000029082">
    <property type="component" value="Unassembled WGS sequence"/>
</dbReference>
<dbReference type="STRING" id="1437603.GCA_000771525_01396"/>
<dbReference type="EMBL" id="JGZE01000002">
    <property type="protein sequence ID" value="KFI79128.1"/>
    <property type="molecule type" value="Genomic_DNA"/>
</dbReference>
<proteinExistence type="predicted"/>
<dbReference type="PROSITE" id="PS00062">
    <property type="entry name" value="ALDOKETO_REDUCTASE_2"/>
    <property type="match status" value="1"/>
</dbReference>
<dbReference type="Gene3D" id="3.20.20.100">
    <property type="entry name" value="NADP-dependent oxidoreductase domain"/>
    <property type="match status" value="1"/>
</dbReference>
<dbReference type="OrthoDB" id="9768793at2"/>
<accession>A0A087C778</accession>
<dbReference type="PRINTS" id="PR00069">
    <property type="entry name" value="ALDKETRDTASE"/>
</dbReference>
<evidence type="ECO:0000259" key="1">
    <source>
        <dbReference type="Pfam" id="PF00248"/>
    </source>
</evidence>
<dbReference type="EC" id="1.1.1.91" evidence="2"/>
<dbReference type="AlphaFoldDB" id="A0A087C778"/>
<dbReference type="eggNOG" id="COG0667">
    <property type="taxonomic scope" value="Bacteria"/>
</dbReference>
<evidence type="ECO:0000313" key="2">
    <source>
        <dbReference type="EMBL" id="KFI79128.1"/>
    </source>
</evidence>
<name>A0A087C778_9BIFI</name>
<dbReference type="SUPFAM" id="SSF51430">
    <property type="entry name" value="NAD(P)-linked oxidoreductase"/>
    <property type="match status" value="1"/>
</dbReference>
<dbReference type="PANTHER" id="PTHR43364">
    <property type="entry name" value="NADH-SPECIFIC METHYLGLYOXAL REDUCTASE-RELATED"/>
    <property type="match status" value="1"/>
</dbReference>